<organism evidence="1 2">
    <name type="scientific">Buddleja alternifolia</name>
    <dbReference type="NCBI Taxonomy" id="168488"/>
    <lineage>
        <taxon>Eukaryota</taxon>
        <taxon>Viridiplantae</taxon>
        <taxon>Streptophyta</taxon>
        <taxon>Embryophyta</taxon>
        <taxon>Tracheophyta</taxon>
        <taxon>Spermatophyta</taxon>
        <taxon>Magnoliopsida</taxon>
        <taxon>eudicotyledons</taxon>
        <taxon>Gunneridae</taxon>
        <taxon>Pentapetalae</taxon>
        <taxon>asterids</taxon>
        <taxon>lamiids</taxon>
        <taxon>Lamiales</taxon>
        <taxon>Scrophulariaceae</taxon>
        <taxon>Buddlejeae</taxon>
        <taxon>Buddleja</taxon>
    </lineage>
</organism>
<protein>
    <submittedName>
        <fullName evidence="1">Uncharacterized protein</fullName>
    </submittedName>
</protein>
<dbReference type="AlphaFoldDB" id="A0AAV6XX20"/>
<name>A0AAV6XX20_9LAMI</name>
<dbReference type="EMBL" id="WHWC01000002">
    <property type="protein sequence ID" value="KAG8387314.1"/>
    <property type="molecule type" value="Genomic_DNA"/>
</dbReference>
<evidence type="ECO:0000313" key="2">
    <source>
        <dbReference type="Proteomes" id="UP000826271"/>
    </source>
</evidence>
<comment type="caution">
    <text evidence="1">The sequence shown here is derived from an EMBL/GenBank/DDBJ whole genome shotgun (WGS) entry which is preliminary data.</text>
</comment>
<sequence length="372" mass="42594">MLLFCWQNHLCSISDDVIGFQKQQRFRKEKIAPERMAHRTKLVLERSQKSDKGDITLAEKSWTSWIMSCQPNEEAQDEEKLCTRHEDFRDMVAEDLLVLDVPVKKDHSQPYDNTGGTDTWASLRRLLKRESDVAVSGFASASARFELDPGTVDEMVDKLKDYAKNLEKKSLELLQRKPALRSAKMFPNLIFASCIFFKSLGAAKNIVKTWSRNDSEAEDIEHAEKLCLVKAVLEELEETLWRNVVMQKRTDDQKRRACKLQVSGYYQKVLAVINVPSLLVLCGYRITLCTTSGNVSNIILRSCDFIDSMKAYVIQETKGFGLNLCGVGREKIYGRSRRNRCCQSGCWNSVIHINFTPIMDGLTYRILDGQIR</sequence>
<keyword evidence="2" id="KW-1185">Reference proteome</keyword>
<accession>A0AAV6XX20</accession>
<evidence type="ECO:0000313" key="1">
    <source>
        <dbReference type="EMBL" id="KAG8387314.1"/>
    </source>
</evidence>
<proteinExistence type="predicted"/>
<reference evidence="1" key="1">
    <citation type="submission" date="2019-10" db="EMBL/GenBank/DDBJ databases">
        <authorList>
            <person name="Zhang R."/>
            <person name="Pan Y."/>
            <person name="Wang J."/>
            <person name="Ma R."/>
            <person name="Yu S."/>
        </authorList>
    </citation>
    <scope>NUCLEOTIDE SEQUENCE</scope>
    <source>
        <strain evidence="1">LA-IB0</strain>
        <tissue evidence="1">Leaf</tissue>
    </source>
</reference>
<dbReference type="Proteomes" id="UP000826271">
    <property type="component" value="Unassembled WGS sequence"/>
</dbReference>
<gene>
    <name evidence="1" type="ORF">BUALT_Bualt02G0008400</name>
</gene>